<evidence type="ECO:0000256" key="4">
    <source>
        <dbReference type="SAM" id="Phobius"/>
    </source>
</evidence>
<dbReference type="GO" id="GO:0022857">
    <property type="term" value="F:transmembrane transporter activity"/>
    <property type="evidence" value="ECO:0007669"/>
    <property type="project" value="InterPro"/>
</dbReference>
<keyword evidence="7" id="KW-1185">Reference proteome</keyword>
<feature type="transmembrane region" description="Helical" evidence="4">
    <location>
        <begin position="288"/>
        <end position="310"/>
    </location>
</feature>
<feature type="transmembrane region" description="Helical" evidence="4">
    <location>
        <begin position="137"/>
        <end position="157"/>
    </location>
</feature>
<keyword evidence="2 4" id="KW-1133">Transmembrane helix</keyword>
<feature type="transmembrane region" description="Helical" evidence="4">
    <location>
        <begin position="106"/>
        <end position="125"/>
    </location>
</feature>
<evidence type="ECO:0000256" key="2">
    <source>
        <dbReference type="ARBA" id="ARBA00022989"/>
    </source>
</evidence>
<dbReference type="InterPro" id="IPR050327">
    <property type="entry name" value="Proton-linked_MCT"/>
</dbReference>
<dbReference type="KEGG" id="apb:SAR116_0593"/>
<evidence type="ECO:0000313" key="6">
    <source>
        <dbReference type="EMBL" id="ADE38836.1"/>
    </source>
</evidence>
<dbReference type="Pfam" id="PF07690">
    <property type="entry name" value="MFS_1"/>
    <property type="match status" value="1"/>
</dbReference>
<evidence type="ECO:0000256" key="1">
    <source>
        <dbReference type="ARBA" id="ARBA00022692"/>
    </source>
</evidence>
<feature type="transmembrane region" description="Helical" evidence="4">
    <location>
        <begin position="82"/>
        <end position="100"/>
    </location>
</feature>
<dbReference type="InterPro" id="IPR011701">
    <property type="entry name" value="MFS"/>
</dbReference>
<dbReference type="eggNOG" id="COG2814">
    <property type="taxonomic scope" value="Bacteria"/>
</dbReference>
<dbReference type="EC" id="1.3.1.74" evidence="6"/>
<feature type="transmembrane region" description="Helical" evidence="4">
    <location>
        <begin position="316"/>
        <end position="337"/>
    </location>
</feature>
<keyword evidence="1 4" id="KW-0812">Transmembrane</keyword>
<dbReference type="PROSITE" id="PS50850">
    <property type="entry name" value="MFS"/>
    <property type="match status" value="1"/>
</dbReference>
<gene>
    <name evidence="6" type="ordered locus">SAR116_0593</name>
</gene>
<feature type="transmembrane region" description="Helical" evidence="4">
    <location>
        <begin position="377"/>
        <end position="401"/>
    </location>
</feature>
<protein>
    <submittedName>
        <fullName evidence="6">Integral membrane transport protein</fullName>
        <ecNumber evidence="6">1.3.1.74</ecNumber>
    </submittedName>
</protein>
<name>D5BRD9_PUNMI</name>
<dbReference type="CDD" id="cd17355">
    <property type="entry name" value="MFS_YcxA_like"/>
    <property type="match status" value="1"/>
</dbReference>
<dbReference type="InterPro" id="IPR020846">
    <property type="entry name" value="MFS_dom"/>
</dbReference>
<dbReference type="HOGENOM" id="CLU_001265_59_9_5"/>
<dbReference type="Gene3D" id="1.20.1250.20">
    <property type="entry name" value="MFS general substrate transporter like domains"/>
    <property type="match status" value="2"/>
</dbReference>
<dbReference type="EMBL" id="CP001751">
    <property type="protein sequence ID" value="ADE38836.1"/>
    <property type="molecule type" value="Genomic_DNA"/>
</dbReference>
<keyword evidence="3 4" id="KW-0472">Membrane</keyword>
<accession>D5BRD9</accession>
<dbReference type="PANTHER" id="PTHR11360:SF284">
    <property type="entry name" value="EG:103B4.3 PROTEIN-RELATED"/>
    <property type="match status" value="1"/>
</dbReference>
<dbReference type="RefSeq" id="WP_013045465.1">
    <property type="nucleotide sequence ID" value="NC_014010.1"/>
</dbReference>
<feature type="transmembrane region" description="Helical" evidence="4">
    <location>
        <begin position="12"/>
        <end position="36"/>
    </location>
</feature>
<keyword evidence="6" id="KW-0560">Oxidoreductase</keyword>
<evidence type="ECO:0000256" key="3">
    <source>
        <dbReference type="ARBA" id="ARBA00023136"/>
    </source>
</evidence>
<dbReference type="SUPFAM" id="SSF103473">
    <property type="entry name" value="MFS general substrate transporter"/>
    <property type="match status" value="1"/>
</dbReference>
<dbReference type="InterPro" id="IPR036259">
    <property type="entry name" value="MFS_trans_sf"/>
</dbReference>
<dbReference type="Proteomes" id="UP000007460">
    <property type="component" value="Chromosome"/>
</dbReference>
<organism evidence="6 7">
    <name type="scientific">Puniceispirillum marinum (strain IMCC1322)</name>
    <dbReference type="NCBI Taxonomy" id="488538"/>
    <lineage>
        <taxon>Bacteria</taxon>
        <taxon>Pseudomonadati</taxon>
        <taxon>Pseudomonadota</taxon>
        <taxon>Alphaproteobacteria</taxon>
        <taxon>Candidatus Puniceispirillales</taxon>
        <taxon>Candidatus Puniceispirillaceae</taxon>
        <taxon>Candidatus Puniceispirillum</taxon>
    </lineage>
</organism>
<dbReference type="GO" id="GO:0032440">
    <property type="term" value="F:2-alkenal reductase [NAD(P)H] activity"/>
    <property type="evidence" value="ECO:0007669"/>
    <property type="project" value="UniProtKB-EC"/>
</dbReference>
<feature type="transmembrane region" description="Helical" evidence="4">
    <location>
        <begin position="262"/>
        <end position="281"/>
    </location>
</feature>
<feature type="transmembrane region" description="Helical" evidence="4">
    <location>
        <begin position="42"/>
        <end position="70"/>
    </location>
</feature>
<dbReference type="AlphaFoldDB" id="D5BRD9"/>
<dbReference type="STRING" id="488538.SAR116_0593"/>
<feature type="transmembrane region" description="Helical" evidence="4">
    <location>
        <begin position="222"/>
        <end position="242"/>
    </location>
</feature>
<evidence type="ECO:0000313" key="7">
    <source>
        <dbReference type="Proteomes" id="UP000007460"/>
    </source>
</evidence>
<evidence type="ECO:0000259" key="5">
    <source>
        <dbReference type="PROSITE" id="PS50850"/>
    </source>
</evidence>
<proteinExistence type="predicted"/>
<feature type="transmembrane region" description="Helical" evidence="4">
    <location>
        <begin position="169"/>
        <end position="188"/>
    </location>
</feature>
<sequence>MIKTVRVKLDDWAILFATTLAVIAAGSYTTLAGLLLTKLSLAYAWNATSISTGVAVNMIMYGLVAPFGIFFMERYGVRHVSITALCLLIVGSAVCLIPNIGLFNVAWGLLVGFGTGLLTMAYGAYVARRWFKEKIGIVTGVLTASAVVGQFALLPLWSTLSDIFGWRAPLFGCATLSFLAILAVIVFVHDKPSPETAAVTRPFEDGLYRVIETLLLSMRSPAFWVLVLLFLICGATTNGIMWSHFTPAAVDCGIDVTVASSILFLIGVFNIVGTIGAGWLSDRMSSRLILAFIFVGRAGTLLWLPLILVSGFDPRLIIFGVFFGVLDVATVPPIIVLCNRIFGRDGPAIFGWINAFHQIGAGAMAFTGAIIRTNTGSYNILWILSGIFCLIAAGAVFMSAYERHS</sequence>
<dbReference type="PANTHER" id="PTHR11360">
    <property type="entry name" value="MONOCARBOXYLATE TRANSPORTER"/>
    <property type="match status" value="1"/>
</dbReference>
<feature type="domain" description="Major facilitator superfamily (MFS) profile" evidence="5">
    <location>
        <begin position="14"/>
        <end position="404"/>
    </location>
</feature>
<reference evidence="6 7" key="1">
    <citation type="journal article" date="2010" name="J. Bacteriol.">
        <title>Complete genome sequence of "Candidatus Puniceispirillum marinum" IMCC1322, a representative of the SAR116 clade in the Alphaproteobacteria.</title>
        <authorList>
            <person name="Oh H.M."/>
            <person name="Kwon K.K."/>
            <person name="Kang I."/>
            <person name="Kang S.G."/>
            <person name="Lee J.H."/>
            <person name="Kim S.J."/>
            <person name="Cho J.C."/>
        </authorList>
    </citation>
    <scope>NUCLEOTIDE SEQUENCE [LARGE SCALE GENOMIC DNA]</scope>
    <source>
        <strain evidence="6 7">IMCC1322</strain>
    </source>
</reference>
<feature type="transmembrane region" description="Helical" evidence="4">
    <location>
        <begin position="349"/>
        <end position="371"/>
    </location>
</feature>